<accession>A0ABQ8V5X4</accession>
<feature type="region of interest" description="Disordered" evidence="1">
    <location>
        <begin position="176"/>
        <end position="305"/>
    </location>
</feature>
<dbReference type="PANTHER" id="PTHR38406">
    <property type="entry name" value="TRANSCRIPTIONAL REPRESSOR OPI1"/>
    <property type="match status" value="1"/>
</dbReference>
<dbReference type="Proteomes" id="UP001150217">
    <property type="component" value="Unassembled WGS sequence"/>
</dbReference>
<dbReference type="InterPro" id="IPR013927">
    <property type="entry name" value="TF_Opi1_Ccg-8"/>
</dbReference>
<comment type="caution">
    <text evidence="2">The sequence shown here is derived from an EMBL/GenBank/DDBJ whole genome shotgun (WGS) entry which is preliminary data.</text>
</comment>
<feature type="compositionally biased region" description="Basic and acidic residues" evidence="1">
    <location>
        <begin position="183"/>
        <end position="192"/>
    </location>
</feature>
<feature type="region of interest" description="Disordered" evidence="1">
    <location>
        <begin position="380"/>
        <end position="405"/>
    </location>
</feature>
<feature type="region of interest" description="Disordered" evidence="1">
    <location>
        <begin position="624"/>
        <end position="653"/>
    </location>
</feature>
<evidence type="ECO:0000313" key="2">
    <source>
        <dbReference type="EMBL" id="KAJ4469332.1"/>
    </source>
</evidence>
<keyword evidence="3" id="KW-1185">Reference proteome</keyword>
<feature type="compositionally biased region" description="Basic and acidic residues" evidence="1">
    <location>
        <begin position="501"/>
        <end position="517"/>
    </location>
</feature>
<evidence type="ECO:0000256" key="1">
    <source>
        <dbReference type="SAM" id="MobiDB-lite"/>
    </source>
</evidence>
<feature type="compositionally biased region" description="Polar residues" evidence="1">
    <location>
        <begin position="550"/>
        <end position="574"/>
    </location>
</feature>
<protein>
    <submittedName>
        <fullName evidence="2">Transcription factor Opi1-domain-containing protein</fullName>
    </submittedName>
</protein>
<feature type="compositionally biased region" description="Polar residues" evidence="1">
    <location>
        <begin position="219"/>
        <end position="242"/>
    </location>
</feature>
<feature type="compositionally biased region" description="Low complexity" evidence="1">
    <location>
        <begin position="293"/>
        <end position="305"/>
    </location>
</feature>
<name>A0ABQ8V5X4_9AGAR</name>
<feature type="compositionally biased region" description="Low complexity" evidence="1">
    <location>
        <begin position="20"/>
        <end position="34"/>
    </location>
</feature>
<feature type="compositionally biased region" description="Basic and acidic residues" evidence="1">
    <location>
        <begin position="201"/>
        <end position="215"/>
    </location>
</feature>
<dbReference type="PANTHER" id="PTHR38406:SF1">
    <property type="entry name" value="TRANSCRIPTIONAL REPRESSOR OPI1"/>
    <property type="match status" value="1"/>
</dbReference>
<proteinExistence type="predicted"/>
<sequence length="769" mass="83362">MDNPGSDDPSSECSPKLGHSTHSSMSLASSSTLLEDQDEDVRIAVRALGDMKSGNFGGSLSKTMATPASYLSTTSSISTTSIPSPTLSSLSISSISNHDAQLEPDFVSRMAHIPIVNGALRIYEQGKASSRVVKYGAEIMESGVKTISKPVFDRLPTGQLDEFACRQFDRLDKYRRSSQGAYERQDPEEVRQALHSPTRVSQEDHNRKGKGDDVGRWVQMTSPSEIGSSSQSLRSLTPTHSSYPRERYNPEENSPPAEGSPSGAFHSPNDSSYDLPFDDQRRLPPPYKRSRQHQQPQDDQQVVQRSSWQTMLLEAGGFSIAWSEESMRKLKYVLQWLQYATNHIDQQILAIRDFTESLQQHYFEAPVDPTTPINNRISSEQASVHSPFLQEGHSRSSSEPQSQAISSVHMHKLTSMRRDVIQTVREVVSVVSKYGGSAALPEPARKAMKSFILKLPKKVGEAMKMSGPSPDMHAGMSLAGSSNGGTGMERDSVAAAASGRARSDRRAAARRSARGDRGLIGSSSAVPSPMSSRTNSPAASPRMHPRILHSATSSVSGFPDQQDQGISGSRHGPSTISAGTAVVAAQRILTLATESMDMMRGVTGVVRESLERADAWVERLKTIGVQRGDGSSNSQPDSDRPTSSSSSSAMEMDRGRTNHDLASMHYVYRDSEDSALLSPLSLAGRSRRGSFGSSTGFDQRGGSLPATPGLTSYPSGPYVPSSFFHNGLSMDASGPEVGLGLRRMSIRGDEGDMVDVKKEEQEVEMELDG</sequence>
<feature type="compositionally biased region" description="Low complexity" evidence="1">
    <location>
        <begin position="522"/>
        <end position="532"/>
    </location>
</feature>
<feature type="region of interest" description="Disordered" evidence="1">
    <location>
        <begin position="462"/>
        <end position="574"/>
    </location>
</feature>
<feature type="compositionally biased region" description="Low complexity" evidence="1">
    <location>
        <begin position="395"/>
        <end position="405"/>
    </location>
</feature>
<dbReference type="Pfam" id="PF08618">
    <property type="entry name" value="Opi1"/>
    <property type="match status" value="1"/>
</dbReference>
<evidence type="ECO:0000313" key="3">
    <source>
        <dbReference type="Proteomes" id="UP001150217"/>
    </source>
</evidence>
<organism evidence="2 3">
    <name type="scientific">Lentinula lateritia</name>
    <dbReference type="NCBI Taxonomy" id="40482"/>
    <lineage>
        <taxon>Eukaryota</taxon>
        <taxon>Fungi</taxon>
        <taxon>Dikarya</taxon>
        <taxon>Basidiomycota</taxon>
        <taxon>Agaricomycotina</taxon>
        <taxon>Agaricomycetes</taxon>
        <taxon>Agaricomycetidae</taxon>
        <taxon>Agaricales</taxon>
        <taxon>Marasmiineae</taxon>
        <taxon>Omphalotaceae</taxon>
        <taxon>Lentinula</taxon>
    </lineage>
</organism>
<gene>
    <name evidence="2" type="ORF">C8R41DRAFT_853148</name>
</gene>
<feature type="region of interest" description="Disordered" evidence="1">
    <location>
        <begin position="1"/>
        <end position="35"/>
    </location>
</feature>
<feature type="compositionally biased region" description="Low complexity" evidence="1">
    <location>
        <begin position="684"/>
        <end position="694"/>
    </location>
</feature>
<feature type="region of interest" description="Disordered" evidence="1">
    <location>
        <begin position="684"/>
        <end position="703"/>
    </location>
</feature>
<reference evidence="2" key="1">
    <citation type="submission" date="2022-08" db="EMBL/GenBank/DDBJ databases">
        <title>A Global Phylogenomic Analysis of the Shiitake Genus Lentinula.</title>
        <authorList>
            <consortium name="DOE Joint Genome Institute"/>
            <person name="Sierra-Patev S."/>
            <person name="Min B."/>
            <person name="Naranjo-Ortiz M."/>
            <person name="Looney B."/>
            <person name="Konkel Z."/>
            <person name="Slot J.C."/>
            <person name="Sakamoto Y."/>
            <person name="Steenwyk J.L."/>
            <person name="Rokas A."/>
            <person name="Carro J."/>
            <person name="Camarero S."/>
            <person name="Ferreira P."/>
            <person name="Molpeceres G."/>
            <person name="Ruiz-Duenas F.J."/>
            <person name="Serrano A."/>
            <person name="Henrissat B."/>
            <person name="Drula E."/>
            <person name="Hughes K.W."/>
            <person name="Mata J.L."/>
            <person name="Ishikawa N.K."/>
            <person name="Vargas-Isla R."/>
            <person name="Ushijima S."/>
            <person name="Smith C.A."/>
            <person name="Ahrendt S."/>
            <person name="Andreopoulos W."/>
            <person name="He G."/>
            <person name="Labutti K."/>
            <person name="Lipzen A."/>
            <person name="Ng V."/>
            <person name="Riley R."/>
            <person name="Sandor L."/>
            <person name="Barry K."/>
            <person name="Martinez A.T."/>
            <person name="Xiao Y."/>
            <person name="Gibbons J.G."/>
            <person name="Terashima K."/>
            <person name="Grigoriev I.V."/>
            <person name="Hibbett D.S."/>
        </authorList>
    </citation>
    <scope>NUCLEOTIDE SEQUENCE</scope>
    <source>
        <strain evidence="2">RHP3577 ss4</strain>
    </source>
</reference>
<dbReference type="EMBL" id="JANVFT010000096">
    <property type="protein sequence ID" value="KAJ4469332.1"/>
    <property type="molecule type" value="Genomic_DNA"/>
</dbReference>